<keyword evidence="19" id="KW-1185">Reference proteome</keyword>
<feature type="domain" description="Band 3 cytoplasmic" evidence="17">
    <location>
        <begin position="112"/>
        <end position="241"/>
    </location>
</feature>
<feature type="transmembrane region" description="Helical" evidence="14">
    <location>
        <begin position="763"/>
        <end position="787"/>
    </location>
</feature>
<dbReference type="GO" id="GO:0005452">
    <property type="term" value="F:solute:inorganic anion antiporter activity"/>
    <property type="evidence" value="ECO:0007669"/>
    <property type="project" value="InterPro"/>
</dbReference>
<dbReference type="Gene3D" id="1.10.287.570">
    <property type="entry name" value="Helical hairpin bin"/>
    <property type="match status" value="1"/>
</dbReference>
<dbReference type="InterPro" id="IPR016152">
    <property type="entry name" value="PTrfase/Anion_transptr"/>
</dbReference>
<feature type="domain" description="Bicarbonate transporter-like transmembrane" evidence="16">
    <location>
        <begin position="609"/>
        <end position="952"/>
    </location>
</feature>
<feature type="transmembrane region" description="Helical" evidence="14">
    <location>
        <begin position="456"/>
        <end position="478"/>
    </location>
</feature>
<feature type="domain" description="Bicarbonate transporter-like transmembrane" evidence="16">
    <location>
        <begin position="427"/>
        <end position="605"/>
    </location>
</feature>
<name>A0A671XIT5_SPAAU</name>
<feature type="transmembrane region" description="Helical" evidence="14">
    <location>
        <begin position="573"/>
        <end position="591"/>
    </location>
</feature>
<feature type="transmembrane region" description="Helical" evidence="14">
    <location>
        <begin position="849"/>
        <end position="868"/>
    </location>
</feature>
<dbReference type="FunFam" id="1.10.287.570:FF:000001">
    <property type="entry name" value="Anion exchange protein"/>
    <property type="match status" value="1"/>
</dbReference>
<evidence type="ECO:0000256" key="14">
    <source>
        <dbReference type="RuleBase" id="RU362035"/>
    </source>
</evidence>
<evidence type="ECO:0000256" key="12">
    <source>
        <dbReference type="ARBA" id="ARBA00023180"/>
    </source>
</evidence>
<keyword evidence="7 14" id="KW-1133">Transmembrane helix</keyword>
<dbReference type="Pfam" id="PF00955">
    <property type="entry name" value="HCO3_cotransp"/>
    <property type="match status" value="2"/>
</dbReference>
<dbReference type="AlphaFoldDB" id="A0A671XIT5"/>
<keyword evidence="8" id="KW-0915">Sodium</keyword>
<dbReference type="InterPro" id="IPR003020">
    <property type="entry name" value="HCO3_transpt_euk"/>
</dbReference>
<feature type="transmembrane region" description="Helical" evidence="14">
    <location>
        <begin position="970"/>
        <end position="987"/>
    </location>
</feature>
<dbReference type="GO" id="GO:0008510">
    <property type="term" value="F:sodium:bicarbonate symporter activity"/>
    <property type="evidence" value="ECO:0007669"/>
    <property type="project" value="TreeGrafter"/>
</dbReference>
<reference evidence="18" key="1">
    <citation type="submission" date="2021-04" db="EMBL/GenBank/DDBJ databases">
        <authorList>
            <consortium name="Wellcome Sanger Institute Data Sharing"/>
        </authorList>
    </citation>
    <scope>NUCLEOTIDE SEQUENCE [LARGE SCALE GENOMIC DNA]</scope>
</reference>
<dbReference type="PANTHER" id="PTHR11453">
    <property type="entry name" value="ANION EXCHANGE PROTEIN"/>
    <property type="match status" value="1"/>
</dbReference>
<evidence type="ECO:0000256" key="5">
    <source>
        <dbReference type="ARBA" id="ARBA00022475"/>
    </source>
</evidence>
<dbReference type="InterPro" id="IPR013769">
    <property type="entry name" value="Band3_cytoplasmic_dom"/>
</dbReference>
<feature type="compositionally biased region" description="Basic residues" evidence="15">
    <location>
        <begin position="56"/>
        <end position="72"/>
    </location>
</feature>
<feature type="transmembrane region" description="Helical" evidence="14">
    <location>
        <begin position="723"/>
        <end position="742"/>
    </location>
</feature>
<evidence type="ECO:0000256" key="8">
    <source>
        <dbReference type="ARBA" id="ARBA00023053"/>
    </source>
</evidence>
<feature type="region of interest" description="Disordered" evidence="15">
    <location>
        <begin position="1"/>
        <end position="95"/>
    </location>
</feature>
<feature type="transmembrane region" description="Helical" evidence="14">
    <location>
        <begin position="543"/>
        <end position="566"/>
    </location>
</feature>
<dbReference type="PANTHER" id="PTHR11453:SF105">
    <property type="entry name" value="SODIUM BICARBONATE COTRANSPORTER 3"/>
    <property type="match status" value="1"/>
</dbReference>
<keyword evidence="11" id="KW-1015">Disulfide bond</keyword>
<evidence type="ECO:0000256" key="13">
    <source>
        <dbReference type="ARBA" id="ARBA00023201"/>
    </source>
</evidence>
<feature type="transmembrane region" description="Helical" evidence="14">
    <location>
        <begin position="907"/>
        <end position="931"/>
    </location>
</feature>
<keyword evidence="13" id="KW-0739">Sodium transport</keyword>
<evidence type="ECO:0000259" key="17">
    <source>
        <dbReference type="Pfam" id="PF07565"/>
    </source>
</evidence>
<evidence type="ECO:0000256" key="4">
    <source>
        <dbReference type="ARBA" id="ARBA00022448"/>
    </source>
</evidence>
<reference evidence="18" key="3">
    <citation type="submission" date="2025-09" db="UniProtKB">
        <authorList>
            <consortium name="Ensembl"/>
        </authorList>
    </citation>
    <scope>IDENTIFICATION</scope>
</reference>
<evidence type="ECO:0000256" key="10">
    <source>
        <dbReference type="ARBA" id="ARBA00023136"/>
    </source>
</evidence>
<evidence type="ECO:0000256" key="3">
    <source>
        <dbReference type="ARBA" id="ARBA00010993"/>
    </source>
</evidence>
<feature type="transmembrane region" description="Helical" evidence="14">
    <location>
        <begin position="637"/>
        <end position="655"/>
    </location>
</feature>
<evidence type="ECO:0000256" key="11">
    <source>
        <dbReference type="ARBA" id="ARBA00023157"/>
    </source>
</evidence>
<evidence type="ECO:0000256" key="6">
    <source>
        <dbReference type="ARBA" id="ARBA00022692"/>
    </source>
</evidence>
<evidence type="ECO:0000256" key="15">
    <source>
        <dbReference type="SAM" id="MobiDB-lite"/>
    </source>
</evidence>
<dbReference type="InterPro" id="IPR003024">
    <property type="entry name" value="Na/HCO3_transpt"/>
</dbReference>
<dbReference type="Gene3D" id="3.40.930.10">
    <property type="entry name" value="Mannitol-specific EII, Chain A"/>
    <property type="match status" value="1"/>
</dbReference>
<protein>
    <recommendedName>
        <fullName evidence="14">Anion exchange protein</fullName>
    </recommendedName>
</protein>
<gene>
    <name evidence="18" type="primary">SLC4A7</name>
    <name evidence="18" type="synonym">LOC115578684</name>
</gene>
<dbReference type="GO" id="GO:0008509">
    <property type="term" value="F:monoatomic anion transmembrane transporter activity"/>
    <property type="evidence" value="ECO:0007669"/>
    <property type="project" value="InterPro"/>
</dbReference>
<feature type="transmembrane region" description="Helical" evidence="14">
    <location>
        <begin position="675"/>
        <end position="693"/>
    </location>
</feature>
<sequence length="991" mass="112372">MDEQSEEEHVLTGLDEEALVDHGKTSFTTHTNYEKEDLESHRAVYVGVHVPLGRESKRRHRHRGHKHHRKKKEKDSEEGKDDGRESPTYDTPSQRVQFILGTEDDDLEHVPHDLFTELDELSFRDGTATEWKETARWLKFEEDVEDGGERWSKPYVATLSLHSLFELRSCILNGTVMLDMRANSIEEIADSMVATGQLKEDLRAKVREAMLKKHHHQNERKLSNRIPLVRSIADIGKKHSDPLFITICLCLILNSQWFHWFQVDMNFMKKIPPGAEASNVLVGEVDFLEKPIIAFVRLSPAVLITGLTEVPVPTRFLFLLLGPHGKGPQYHEIGRSMATLMTDEIFHDVAYKAKDRTDLLSGIDEFLDQVTVLPPGEWDPTIRIEPPKNVPSQRKRPSKPNGTASPAGELENEEDIHAGPELQRTGRIFGGLVLDIKRKLPFYWSDIRDSFSLQCLASILFLYCACMSPVITFGGLLGEATKGNISAIESLFGASMTGVAYSLFAGQPLTILGSTGPVLVFEKILFKFCNDYGLSYLSLRTSIGLWTAFLCLVLVATDASSLVCYITRFTEEAFAALICIIFIYEALEKLFHLGEHYPVNMHNNLENLTLFAAMCKKLHGEFVGAACGHHGPYIPDVLFWSIILFFTTFFLSSFLKQFKTERYFPTKVRSTISDFAVFITIMIMVLVDYLMGIPSPKLNVPDRFEPTSKNRGWLMDPLGENPWWTLLVAALPALLCTILIFMDQQITAVIINRKEHKLKKGCGYHLDLLVVAIMLGVCSIMGLPWFVAATVLSISHVNSLKLESGCSAPGEQPKFLGIREQRVTGFMIFVLMGCSVFMTSVLKFIPMPVLYGVFLYMGVSSLKGIQFFDRIKLFGMPAKHQPDLIYLRYVPLWKVHSFTLVQLTCLVLLWVIKASAAAVVFPMMVLALVFIRKLLDFFFTKRELSWLDDLMPESKKKKEDDKKKKAREKLVKMFFLFFCSLTMMKLLQCLG</sequence>
<feature type="transmembrane region" description="Helical" evidence="14">
    <location>
        <begin position="823"/>
        <end position="842"/>
    </location>
</feature>
<proteinExistence type="inferred from homology"/>
<feature type="domain" description="Band 3 cytoplasmic" evidence="17">
    <location>
        <begin position="262"/>
        <end position="380"/>
    </location>
</feature>
<keyword evidence="9 14" id="KW-0406">Ion transport</keyword>
<dbReference type="GO" id="GO:0051453">
    <property type="term" value="P:regulation of intracellular pH"/>
    <property type="evidence" value="ECO:0007669"/>
    <property type="project" value="TreeGrafter"/>
</dbReference>
<feature type="compositionally biased region" description="Basic and acidic residues" evidence="15">
    <location>
        <begin position="73"/>
        <end position="87"/>
    </location>
</feature>
<keyword evidence="6 14" id="KW-0812">Transmembrane</keyword>
<accession>A0A671XIT5</accession>
<dbReference type="FunFam" id="3.40.930.10:FF:000001">
    <property type="entry name" value="Anion exchange protein"/>
    <property type="match status" value="1"/>
</dbReference>
<dbReference type="SUPFAM" id="SSF55804">
    <property type="entry name" value="Phoshotransferase/anion transport protein"/>
    <property type="match status" value="1"/>
</dbReference>
<evidence type="ECO:0000313" key="18">
    <source>
        <dbReference type="Ensembl" id="ENSSAUP00010048765.1"/>
    </source>
</evidence>
<dbReference type="NCBIfam" id="TIGR00834">
    <property type="entry name" value="ae"/>
    <property type="match status" value="1"/>
</dbReference>
<keyword evidence="10 14" id="KW-0472">Membrane</keyword>
<dbReference type="PRINTS" id="PR01232">
    <property type="entry name" value="NAHCO3TRSPRT"/>
</dbReference>
<dbReference type="GO" id="GO:0016323">
    <property type="term" value="C:basolateral plasma membrane"/>
    <property type="evidence" value="ECO:0007669"/>
    <property type="project" value="UniProtKB-SubCell"/>
</dbReference>
<evidence type="ECO:0000256" key="9">
    <source>
        <dbReference type="ARBA" id="ARBA00023065"/>
    </source>
</evidence>
<organism evidence="18 19">
    <name type="scientific">Sparus aurata</name>
    <name type="common">Gilthead sea bream</name>
    <dbReference type="NCBI Taxonomy" id="8175"/>
    <lineage>
        <taxon>Eukaryota</taxon>
        <taxon>Metazoa</taxon>
        <taxon>Chordata</taxon>
        <taxon>Craniata</taxon>
        <taxon>Vertebrata</taxon>
        <taxon>Euteleostomi</taxon>
        <taxon>Actinopterygii</taxon>
        <taxon>Neopterygii</taxon>
        <taxon>Teleostei</taxon>
        <taxon>Neoteleostei</taxon>
        <taxon>Acanthomorphata</taxon>
        <taxon>Eupercaria</taxon>
        <taxon>Spariformes</taxon>
        <taxon>Sparidae</taxon>
        <taxon>Sparus</taxon>
    </lineage>
</organism>
<dbReference type="InterPro" id="IPR011531">
    <property type="entry name" value="HCO3_transpt-like_TM_dom"/>
</dbReference>
<keyword evidence="4 14" id="KW-0813">Transport</keyword>
<evidence type="ECO:0000256" key="2">
    <source>
        <dbReference type="ARBA" id="ARBA00004554"/>
    </source>
</evidence>
<dbReference type="Pfam" id="PF07565">
    <property type="entry name" value="Band_3_cyto"/>
    <property type="match status" value="2"/>
</dbReference>
<dbReference type="PRINTS" id="PR01231">
    <property type="entry name" value="HCO3TRNSPORT"/>
</dbReference>
<evidence type="ECO:0000313" key="19">
    <source>
        <dbReference type="Proteomes" id="UP000472265"/>
    </source>
</evidence>
<keyword evidence="5" id="KW-1003">Cell membrane</keyword>
<dbReference type="GeneTree" id="ENSGT00940000157045"/>
<feature type="compositionally biased region" description="Basic and acidic residues" evidence="15">
    <location>
        <begin position="32"/>
        <end position="42"/>
    </location>
</feature>
<comment type="similarity">
    <text evidence="3 14">Belongs to the anion exchanger (TC 2.A.31) family.</text>
</comment>
<reference evidence="18" key="2">
    <citation type="submission" date="2025-08" db="UniProtKB">
        <authorList>
            <consortium name="Ensembl"/>
        </authorList>
    </citation>
    <scope>IDENTIFICATION</scope>
</reference>
<evidence type="ECO:0000256" key="1">
    <source>
        <dbReference type="ARBA" id="ARBA00004221"/>
    </source>
</evidence>
<evidence type="ECO:0000256" key="7">
    <source>
        <dbReference type="ARBA" id="ARBA00022989"/>
    </source>
</evidence>
<dbReference type="Ensembl" id="ENSSAUT00010051285.1">
    <property type="protein sequence ID" value="ENSSAUP00010048765.1"/>
    <property type="gene ID" value="ENSSAUG00010020214.1"/>
</dbReference>
<dbReference type="GO" id="GO:0016324">
    <property type="term" value="C:apical plasma membrane"/>
    <property type="evidence" value="ECO:0007669"/>
    <property type="project" value="UniProtKB-SubCell"/>
</dbReference>
<keyword evidence="12" id="KW-0325">Glycoprotein</keyword>
<evidence type="ECO:0000259" key="16">
    <source>
        <dbReference type="Pfam" id="PF00955"/>
    </source>
</evidence>
<feature type="region of interest" description="Disordered" evidence="15">
    <location>
        <begin position="378"/>
        <end position="414"/>
    </location>
</feature>
<comment type="subcellular location">
    <subcellularLocation>
        <location evidence="1">Apical cell membrane</location>
    </subcellularLocation>
    <subcellularLocation>
        <location evidence="2">Basolateral cell membrane</location>
        <topology evidence="2">Multi-pass membrane protein</topology>
    </subcellularLocation>
    <subcellularLocation>
        <location evidence="14">Membrane</location>
        <topology evidence="14">Multi-pass membrane protein</topology>
    </subcellularLocation>
</comment>
<dbReference type="Proteomes" id="UP000472265">
    <property type="component" value="Chromosome 3"/>
</dbReference>